<dbReference type="OrthoDB" id="1937287at2759"/>
<dbReference type="Proteomes" id="UP000239757">
    <property type="component" value="Unassembled WGS sequence"/>
</dbReference>
<organism evidence="2 3">
    <name type="scientific">Gossypium barbadense</name>
    <name type="common">Sea Island cotton</name>
    <name type="synonym">Hibiscus barbadensis</name>
    <dbReference type="NCBI Taxonomy" id="3634"/>
    <lineage>
        <taxon>Eukaryota</taxon>
        <taxon>Viridiplantae</taxon>
        <taxon>Streptophyta</taxon>
        <taxon>Embryophyta</taxon>
        <taxon>Tracheophyta</taxon>
        <taxon>Spermatophyta</taxon>
        <taxon>Magnoliopsida</taxon>
        <taxon>eudicotyledons</taxon>
        <taxon>Gunneridae</taxon>
        <taxon>Pentapetalae</taxon>
        <taxon>rosids</taxon>
        <taxon>malvids</taxon>
        <taxon>Malvales</taxon>
        <taxon>Malvaceae</taxon>
        <taxon>Malvoideae</taxon>
        <taxon>Gossypium</taxon>
    </lineage>
</organism>
<dbReference type="AlphaFoldDB" id="A0A2P5YHW6"/>
<feature type="compositionally biased region" description="Polar residues" evidence="1">
    <location>
        <begin position="47"/>
        <end position="57"/>
    </location>
</feature>
<sequence length="190" mass="22029">MQETVVSKGKSEVSHNKTVNEEYKPRVPYPNATRKDRSDEQFGSGPHQATKTDNMTLQKLSFKEVQEPCSRNDRGQIHEERRLRIDELDEWQAHKPITHDKSKLRQNEPDTSLNQLKVGDKVLLYTVDPHIFTTTLNEEIPLTVLSIFPFGTVEVSHPRFGTLKVNNTRLKPYFDETNSKNEEYKLLEPP</sequence>
<name>A0A2P5YHW6_GOSBA</name>
<proteinExistence type="predicted"/>
<feature type="compositionally biased region" description="Basic and acidic residues" evidence="1">
    <location>
        <begin position="9"/>
        <end position="25"/>
    </location>
</feature>
<dbReference type="EMBL" id="KZ663186">
    <property type="protein sequence ID" value="PPS15180.1"/>
    <property type="molecule type" value="Genomic_DNA"/>
</dbReference>
<evidence type="ECO:0000313" key="2">
    <source>
        <dbReference type="EMBL" id="PPS15180.1"/>
    </source>
</evidence>
<evidence type="ECO:0000313" key="3">
    <source>
        <dbReference type="Proteomes" id="UP000239757"/>
    </source>
</evidence>
<evidence type="ECO:0000256" key="1">
    <source>
        <dbReference type="SAM" id="MobiDB-lite"/>
    </source>
</evidence>
<protein>
    <submittedName>
        <fullName evidence="2">Uncharacterized protein</fullName>
    </submittedName>
</protein>
<reference evidence="2 3" key="1">
    <citation type="submission" date="2015-01" db="EMBL/GenBank/DDBJ databases">
        <title>Genome of allotetraploid Gossypium barbadense reveals genomic plasticity and fiber elongation in cotton evolution.</title>
        <authorList>
            <person name="Chen X."/>
            <person name="Liu X."/>
            <person name="Zhao B."/>
            <person name="Zheng H."/>
            <person name="Hu Y."/>
            <person name="Lu G."/>
            <person name="Yang C."/>
            <person name="Chen J."/>
            <person name="Shan C."/>
            <person name="Zhang L."/>
            <person name="Zhou Y."/>
            <person name="Wang L."/>
            <person name="Guo W."/>
            <person name="Bai Y."/>
            <person name="Ruan J."/>
            <person name="Shangguan X."/>
            <person name="Mao Y."/>
            <person name="Jiang J."/>
            <person name="Zhu Y."/>
            <person name="Lei J."/>
            <person name="Kang H."/>
            <person name="Chen S."/>
            <person name="He X."/>
            <person name="Wang R."/>
            <person name="Wang Y."/>
            <person name="Chen J."/>
            <person name="Wang L."/>
            <person name="Yu S."/>
            <person name="Wang B."/>
            <person name="Wei J."/>
            <person name="Song S."/>
            <person name="Lu X."/>
            <person name="Gao Z."/>
            <person name="Gu W."/>
            <person name="Deng X."/>
            <person name="Ma D."/>
            <person name="Wang S."/>
            <person name="Liang W."/>
            <person name="Fang L."/>
            <person name="Cai C."/>
            <person name="Zhu X."/>
            <person name="Zhou B."/>
            <person name="Zhang Y."/>
            <person name="Chen Z."/>
            <person name="Xu S."/>
            <person name="Zhu R."/>
            <person name="Wang S."/>
            <person name="Zhang T."/>
            <person name="Zhao G."/>
        </authorList>
    </citation>
    <scope>NUCLEOTIDE SEQUENCE [LARGE SCALE GENOMIC DNA]</scope>
    <source>
        <strain evidence="3">cv. Xinhai21</strain>
        <tissue evidence="2">Leaf</tissue>
    </source>
</reference>
<gene>
    <name evidence="2" type="ORF">GOBAR_AA05415</name>
</gene>
<accession>A0A2P5YHW6</accession>
<feature type="region of interest" description="Disordered" evidence="1">
    <location>
        <begin position="1"/>
        <end position="57"/>
    </location>
</feature>